<reference evidence="2" key="1">
    <citation type="submission" date="2017-02" db="EMBL/GenBank/DDBJ databases">
        <title>Natronthermophilus aegyptiacus gen. nov.,sp. nov., an aerobic, extremely halophilic alkalithermophilic archaeon isolated from the athalassohaline Wadi An Natrun, Egypt.</title>
        <authorList>
            <person name="Zhao B."/>
        </authorList>
    </citation>
    <scope>NUCLEOTIDE SEQUENCE [LARGE SCALE GENOMIC DNA]</scope>
    <source>
        <strain evidence="2">JW/NM-HA 15</strain>
    </source>
</reference>
<gene>
    <name evidence="1" type="ORF">B1756_03470</name>
</gene>
<name>A0A2Z2HWR3_9EURY</name>
<dbReference type="AlphaFoldDB" id="A0A2Z2HWR3"/>
<organism evidence="1 2">
    <name type="scientific">Natrarchaeobaculum aegyptiacum</name>
    <dbReference type="NCBI Taxonomy" id="745377"/>
    <lineage>
        <taxon>Archaea</taxon>
        <taxon>Methanobacteriati</taxon>
        <taxon>Methanobacteriota</taxon>
        <taxon>Stenosarchaea group</taxon>
        <taxon>Halobacteria</taxon>
        <taxon>Halobacteriales</taxon>
        <taxon>Natrialbaceae</taxon>
        <taxon>Natrarchaeobaculum</taxon>
    </lineage>
</organism>
<keyword evidence="2" id="KW-1185">Reference proteome</keyword>
<dbReference type="GeneID" id="32893107"/>
<sequence length="107" mass="11963">MSSPPPETETHEVPLSRDEQWVVHHVLVSRVDDAYDADESPPTWALEALETVEAIDSDEQSETFTGRQTRELATLLEIYLDGDVPERDAVHGSTVYDRLEATLESPA</sequence>
<dbReference type="KEGG" id="naj:B1756_03470"/>
<dbReference type="Proteomes" id="UP000250088">
    <property type="component" value="Chromosome"/>
</dbReference>
<dbReference type="OrthoDB" id="205738at2157"/>
<dbReference type="RefSeq" id="WP_086890027.1">
    <property type="nucleotide sequence ID" value="NZ_CP019893.1"/>
</dbReference>
<proteinExistence type="predicted"/>
<dbReference type="EMBL" id="CP019893">
    <property type="protein sequence ID" value="ARS91661.1"/>
    <property type="molecule type" value="Genomic_DNA"/>
</dbReference>
<accession>A0A2Z2HWR3</accession>
<evidence type="ECO:0000313" key="2">
    <source>
        <dbReference type="Proteomes" id="UP000250088"/>
    </source>
</evidence>
<dbReference type="Pfam" id="PF25251">
    <property type="entry name" value="DUF7853"/>
    <property type="match status" value="1"/>
</dbReference>
<evidence type="ECO:0000313" key="1">
    <source>
        <dbReference type="EMBL" id="ARS91661.1"/>
    </source>
</evidence>
<dbReference type="InterPro" id="IPR057175">
    <property type="entry name" value="DUF7853"/>
</dbReference>
<protein>
    <submittedName>
        <fullName evidence="1">Uncharacterized protein</fullName>
    </submittedName>
</protein>